<dbReference type="Gene3D" id="3.40.50.410">
    <property type="entry name" value="von Willebrand factor, type A domain"/>
    <property type="match status" value="1"/>
</dbReference>
<dbReference type="InterPro" id="IPR036465">
    <property type="entry name" value="vWFA_dom_sf"/>
</dbReference>
<evidence type="ECO:0000259" key="1">
    <source>
        <dbReference type="PROSITE" id="PS50234"/>
    </source>
</evidence>
<dbReference type="Pfam" id="PF13768">
    <property type="entry name" value="VWA_3"/>
    <property type="match status" value="1"/>
</dbReference>
<dbReference type="Pfam" id="PF08487">
    <property type="entry name" value="VIT"/>
    <property type="match status" value="1"/>
</dbReference>
<dbReference type="PANTHER" id="PTHR45737">
    <property type="entry name" value="VON WILLEBRAND FACTOR A DOMAIN-CONTAINING PROTEIN 5A"/>
    <property type="match status" value="1"/>
</dbReference>
<evidence type="ECO:0000259" key="2">
    <source>
        <dbReference type="PROSITE" id="PS51468"/>
    </source>
</evidence>
<keyword evidence="4" id="KW-1185">Reference proteome</keyword>
<dbReference type="Proteomes" id="UP001596501">
    <property type="component" value="Unassembled WGS sequence"/>
</dbReference>
<comment type="caution">
    <text evidence="3">The sequence shown here is derived from an EMBL/GenBank/DDBJ whole genome shotgun (WGS) entry which is preliminary data.</text>
</comment>
<evidence type="ECO:0000313" key="3">
    <source>
        <dbReference type="EMBL" id="MFC7410225.1"/>
    </source>
</evidence>
<evidence type="ECO:0000313" key="4">
    <source>
        <dbReference type="Proteomes" id="UP001596501"/>
    </source>
</evidence>
<dbReference type="PANTHER" id="PTHR45737:SF6">
    <property type="entry name" value="VON WILLEBRAND FACTOR A DOMAIN-CONTAINING PROTEIN 5A"/>
    <property type="match status" value="1"/>
</dbReference>
<proteinExistence type="predicted"/>
<dbReference type="InterPro" id="IPR013694">
    <property type="entry name" value="VIT"/>
</dbReference>
<name>A0ABW2QLF4_9BURK</name>
<feature type="domain" description="VWFA" evidence="1">
    <location>
        <begin position="275"/>
        <end position="442"/>
    </location>
</feature>
<sequence length="828" mass="89644">MKGKNMDQRECARLETRDGQAVNLMWVGLSGDLRGLMFEASIEQRFCNPGDKNVEVVYSFPLPWGAVLMGVDVVLGDKRLTGAVVEKKKAEARYEEAISEGDAAIMLEKNRDHSYSLNLGNLAAREHCAITLRYAQTLQFEQRGLRLLIPTVIAPRYGDAQQDGGLMPHHAPSHSLTADHPFELELRLHGELAQARVASPSHPVGVSHGTSDQGSVLTVSLARRESLDRDFVLVVDQLAHDSVAVAAQDCIEPSRVAILASFCPRIRSEGIPTTAVKILVDCSGSMAGDSIDAAKRALQAIVRQLGAGDRFSLSRFGSTVEHRSRGLWKATETTKLAAQRWIGAMEADLGGTEMEAALSSTFALAQTVSSDILLVTDGEISAIDSTIDSAKGSGHRLFIVGIGSSPAETHLRRLAEASGGACDFVAPGEAVEPAVLRMFARLRSPRLADLSLEWPGGVVPEWVSPLLPSVFDGDTVNVFAFFGQVPTGDVRLLGRRSLDDVPQEIGTATLPSRLGVADTLSRVAAAMHFHSAGNKISIGQPIDAIRLAVDYQLVTDKTNFLLVHERPDGEKATDMPELHKVDQMVPAGWGGTGTVMFSRSGGYLNTRVISYPDPTTLDWGDVDVPAVPAVFRSARNTSPKVDVDDDFEIPAFLRRRDTGVDFHEPPYWSNSAYYTGLTPIGVSERLRTTPASEWPTTYMGLRQLGVGEWLVDWLELVMASHQGTLYAEPKVVAAFLYLMSRRDTYESLAKSGGVLGAFKSTVQRLGGMFVRDPAASAASIDVVLVEAMVAVLDEMTASTWPDRVLSMDGGEQVTVDEVRDARENPTIA</sequence>
<dbReference type="SMART" id="SM00609">
    <property type="entry name" value="VIT"/>
    <property type="match status" value="1"/>
</dbReference>
<dbReference type="PROSITE" id="PS50234">
    <property type="entry name" value="VWFA"/>
    <property type="match status" value="1"/>
</dbReference>
<gene>
    <name evidence="3" type="ORF">ACFQPB_15260</name>
</gene>
<dbReference type="SMART" id="SM00327">
    <property type="entry name" value="VWA"/>
    <property type="match status" value="1"/>
</dbReference>
<reference evidence="4" key="1">
    <citation type="journal article" date="2019" name="Int. J. Syst. Evol. Microbiol.">
        <title>The Global Catalogue of Microorganisms (GCM) 10K type strain sequencing project: providing services to taxonomists for standard genome sequencing and annotation.</title>
        <authorList>
            <consortium name="The Broad Institute Genomics Platform"/>
            <consortium name="The Broad Institute Genome Sequencing Center for Infectious Disease"/>
            <person name="Wu L."/>
            <person name="Ma J."/>
        </authorList>
    </citation>
    <scope>NUCLEOTIDE SEQUENCE [LARGE SCALE GENOMIC DNA]</scope>
    <source>
        <strain evidence="4">CGMCC 1.12371</strain>
    </source>
</reference>
<dbReference type="PROSITE" id="PS51468">
    <property type="entry name" value="VIT"/>
    <property type="match status" value="1"/>
</dbReference>
<organism evidence="3 4">
    <name type="scientific">Hydrogenophaga atypica</name>
    <dbReference type="NCBI Taxonomy" id="249409"/>
    <lineage>
        <taxon>Bacteria</taxon>
        <taxon>Pseudomonadati</taxon>
        <taxon>Pseudomonadota</taxon>
        <taxon>Betaproteobacteria</taxon>
        <taxon>Burkholderiales</taxon>
        <taxon>Comamonadaceae</taxon>
        <taxon>Hydrogenophaga</taxon>
    </lineage>
</organism>
<dbReference type="EMBL" id="JBHTCA010000013">
    <property type="protein sequence ID" value="MFC7410225.1"/>
    <property type="molecule type" value="Genomic_DNA"/>
</dbReference>
<protein>
    <submittedName>
        <fullName evidence="3">VIT domain-containing protein</fullName>
    </submittedName>
</protein>
<dbReference type="SUPFAM" id="SSF53300">
    <property type="entry name" value="vWA-like"/>
    <property type="match status" value="1"/>
</dbReference>
<dbReference type="InterPro" id="IPR002035">
    <property type="entry name" value="VWF_A"/>
</dbReference>
<feature type="domain" description="VIT" evidence="2">
    <location>
        <begin position="8"/>
        <end position="136"/>
    </location>
</feature>
<accession>A0ABW2QLF4</accession>
<dbReference type="RefSeq" id="WP_382224979.1">
    <property type="nucleotide sequence ID" value="NZ_JBHTCA010000013.1"/>
</dbReference>